<evidence type="ECO:0000313" key="1">
    <source>
        <dbReference type="EMBL" id="KAK8588184.1"/>
    </source>
</evidence>
<reference evidence="1 2" key="1">
    <citation type="journal article" date="2024" name="G3 (Bethesda)">
        <title>Genome assembly of Hibiscus sabdariffa L. provides insights into metabolisms of medicinal natural products.</title>
        <authorList>
            <person name="Kim T."/>
        </authorList>
    </citation>
    <scope>NUCLEOTIDE SEQUENCE [LARGE SCALE GENOMIC DNA]</scope>
    <source>
        <strain evidence="1">TK-2024</strain>
        <tissue evidence="1">Old leaves</tissue>
    </source>
</reference>
<dbReference type="SUPFAM" id="SSF53098">
    <property type="entry name" value="Ribonuclease H-like"/>
    <property type="match status" value="1"/>
</dbReference>
<accession>A0ABR2FV99</accession>
<dbReference type="Proteomes" id="UP001472677">
    <property type="component" value="Unassembled WGS sequence"/>
</dbReference>
<name>A0ABR2FV99_9ROSI</name>
<proteinExistence type="predicted"/>
<dbReference type="InterPro" id="IPR012337">
    <property type="entry name" value="RNaseH-like_sf"/>
</dbReference>
<dbReference type="EMBL" id="JBBPBM010000004">
    <property type="protein sequence ID" value="KAK8588184.1"/>
    <property type="molecule type" value="Genomic_DNA"/>
</dbReference>
<dbReference type="InterPro" id="IPR036397">
    <property type="entry name" value="RNaseH_sf"/>
</dbReference>
<sequence length="75" mass="8215">MQKRPGLAAIFVQKPNLAACGVNVLAHMIEPLELNKPNSVVFSDWAQQNLNKKQIKFAAANAYALFKIGTKLFSG</sequence>
<protein>
    <submittedName>
        <fullName evidence="1">Uncharacterized protein</fullName>
    </submittedName>
</protein>
<gene>
    <name evidence="1" type="ORF">V6N12_022640</name>
</gene>
<organism evidence="1 2">
    <name type="scientific">Hibiscus sabdariffa</name>
    <name type="common">roselle</name>
    <dbReference type="NCBI Taxonomy" id="183260"/>
    <lineage>
        <taxon>Eukaryota</taxon>
        <taxon>Viridiplantae</taxon>
        <taxon>Streptophyta</taxon>
        <taxon>Embryophyta</taxon>
        <taxon>Tracheophyta</taxon>
        <taxon>Spermatophyta</taxon>
        <taxon>Magnoliopsida</taxon>
        <taxon>eudicotyledons</taxon>
        <taxon>Gunneridae</taxon>
        <taxon>Pentapetalae</taxon>
        <taxon>rosids</taxon>
        <taxon>malvids</taxon>
        <taxon>Malvales</taxon>
        <taxon>Malvaceae</taxon>
        <taxon>Malvoideae</taxon>
        <taxon>Hibiscus</taxon>
    </lineage>
</organism>
<evidence type="ECO:0000313" key="2">
    <source>
        <dbReference type="Proteomes" id="UP001472677"/>
    </source>
</evidence>
<comment type="caution">
    <text evidence="1">The sequence shown here is derived from an EMBL/GenBank/DDBJ whole genome shotgun (WGS) entry which is preliminary data.</text>
</comment>
<keyword evidence="2" id="KW-1185">Reference proteome</keyword>
<dbReference type="Gene3D" id="3.30.420.10">
    <property type="entry name" value="Ribonuclease H-like superfamily/Ribonuclease H"/>
    <property type="match status" value="1"/>
</dbReference>